<keyword evidence="11" id="KW-1185">Reference proteome</keyword>
<feature type="transmembrane region" description="Helical" evidence="8">
    <location>
        <begin position="157"/>
        <end position="178"/>
    </location>
</feature>
<dbReference type="InterPro" id="IPR020846">
    <property type="entry name" value="MFS_dom"/>
</dbReference>
<dbReference type="GO" id="GO:0022857">
    <property type="term" value="F:transmembrane transporter activity"/>
    <property type="evidence" value="ECO:0007669"/>
    <property type="project" value="InterPro"/>
</dbReference>
<evidence type="ECO:0000256" key="2">
    <source>
        <dbReference type="ARBA" id="ARBA00008335"/>
    </source>
</evidence>
<comment type="similarity">
    <text evidence="2">Belongs to the major facilitator superfamily.</text>
</comment>
<dbReference type="AlphaFoldDB" id="A0A1X2GND4"/>
<dbReference type="InterPro" id="IPR051788">
    <property type="entry name" value="MFS_Transporter"/>
</dbReference>
<dbReference type="InterPro" id="IPR036259">
    <property type="entry name" value="MFS_trans_sf"/>
</dbReference>
<evidence type="ECO:0000313" key="11">
    <source>
        <dbReference type="Proteomes" id="UP000242146"/>
    </source>
</evidence>
<evidence type="ECO:0000256" key="7">
    <source>
        <dbReference type="SAM" id="MobiDB-lite"/>
    </source>
</evidence>
<comment type="caution">
    <text evidence="10">The sequence shown here is derived from an EMBL/GenBank/DDBJ whole genome shotgun (WGS) entry which is preliminary data.</text>
</comment>
<feature type="transmembrane region" description="Helical" evidence="8">
    <location>
        <begin position="377"/>
        <end position="395"/>
    </location>
</feature>
<comment type="subcellular location">
    <subcellularLocation>
        <location evidence="1">Endomembrane system</location>
        <topology evidence="1">Multi-pass membrane protein</topology>
    </subcellularLocation>
</comment>
<keyword evidence="4 8" id="KW-0812">Transmembrane</keyword>
<dbReference type="Gene3D" id="1.20.1250.20">
    <property type="entry name" value="MFS general substrate transporter like domains"/>
    <property type="match status" value="1"/>
</dbReference>
<keyword evidence="5 8" id="KW-1133">Transmembrane helix</keyword>
<feature type="transmembrane region" description="Helical" evidence="8">
    <location>
        <begin position="254"/>
        <end position="275"/>
    </location>
</feature>
<feature type="transmembrane region" description="Helical" evidence="8">
    <location>
        <begin position="98"/>
        <end position="119"/>
    </location>
</feature>
<proteinExistence type="inferred from homology"/>
<feature type="transmembrane region" description="Helical" evidence="8">
    <location>
        <begin position="319"/>
        <end position="341"/>
    </location>
</feature>
<dbReference type="GO" id="GO:0012505">
    <property type="term" value="C:endomembrane system"/>
    <property type="evidence" value="ECO:0007669"/>
    <property type="project" value="UniProtKB-SubCell"/>
</dbReference>
<evidence type="ECO:0000256" key="6">
    <source>
        <dbReference type="ARBA" id="ARBA00023136"/>
    </source>
</evidence>
<keyword evidence="3" id="KW-0813">Transport</keyword>
<evidence type="ECO:0000256" key="1">
    <source>
        <dbReference type="ARBA" id="ARBA00004127"/>
    </source>
</evidence>
<feature type="transmembrane region" description="Helical" evidence="8">
    <location>
        <begin position="39"/>
        <end position="58"/>
    </location>
</feature>
<dbReference type="STRING" id="101127.A0A1X2GND4"/>
<feature type="transmembrane region" description="Helical" evidence="8">
    <location>
        <begin position="184"/>
        <end position="206"/>
    </location>
</feature>
<evidence type="ECO:0000256" key="3">
    <source>
        <dbReference type="ARBA" id="ARBA00022448"/>
    </source>
</evidence>
<accession>A0A1X2GND4</accession>
<dbReference type="PANTHER" id="PTHR23514">
    <property type="entry name" value="BYPASS OF STOP CODON PROTEIN 6"/>
    <property type="match status" value="1"/>
</dbReference>
<reference evidence="10 11" key="1">
    <citation type="submission" date="2016-07" db="EMBL/GenBank/DDBJ databases">
        <title>Pervasive Adenine N6-methylation of Active Genes in Fungi.</title>
        <authorList>
            <consortium name="DOE Joint Genome Institute"/>
            <person name="Mondo S.J."/>
            <person name="Dannebaum R.O."/>
            <person name="Kuo R.C."/>
            <person name="Labutti K."/>
            <person name="Haridas S."/>
            <person name="Kuo A."/>
            <person name="Salamov A."/>
            <person name="Ahrendt S.R."/>
            <person name="Lipzen A."/>
            <person name="Sullivan W."/>
            <person name="Andreopoulos W.B."/>
            <person name="Clum A."/>
            <person name="Lindquist E."/>
            <person name="Daum C."/>
            <person name="Ramamoorthy G.K."/>
            <person name="Gryganskyi A."/>
            <person name="Culley D."/>
            <person name="Magnuson J.K."/>
            <person name="James T.Y."/>
            <person name="O'Malley M.A."/>
            <person name="Stajich J.E."/>
            <person name="Spatafora J.W."/>
            <person name="Visel A."/>
            <person name="Grigoriev I.V."/>
        </authorList>
    </citation>
    <scope>NUCLEOTIDE SEQUENCE [LARGE SCALE GENOMIC DNA]</scope>
    <source>
        <strain evidence="10 11">NRRL 3301</strain>
    </source>
</reference>
<dbReference type="OrthoDB" id="413079at2759"/>
<dbReference type="FunFam" id="1.20.1250.20:FF:000286">
    <property type="entry name" value="MFS efflux transporter"/>
    <property type="match status" value="1"/>
</dbReference>
<dbReference type="EMBL" id="MCGT01000009">
    <property type="protein sequence ID" value="ORX56923.1"/>
    <property type="molecule type" value="Genomic_DNA"/>
</dbReference>
<evidence type="ECO:0000313" key="10">
    <source>
        <dbReference type="EMBL" id="ORX56923.1"/>
    </source>
</evidence>
<protein>
    <submittedName>
        <fullName evidence="10">MFS general substrate transporter</fullName>
    </submittedName>
</protein>
<dbReference type="PROSITE" id="PS50850">
    <property type="entry name" value="MFS"/>
    <property type="match status" value="1"/>
</dbReference>
<feature type="transmembrane region" description="Helical" evidence="8">
    <location>
        <begin position="287"/>
        <end position="307"/>
    </location>
</feature>
<name>A0A1X2GND4_9FUNG</name>
<dbReference type="Proteomes" id="UP000242146">
    <property type="component" value="Unassembled WGS sequence"/>
</dbReference>
<dbReference type="Pfam" id="PF07690">
    <property type="entry name" value="MFS_1"/>
    <property type="match status" value="1"/>
</dbReference>
<dbReference type="PANTHER" id="PTHR23514:SF3">
    <property type="entry name" value="BYPASS OF STOP CODON PROTEIN 6"/>
    <property type="match status" value="1"/>
</dbReference>
<sequence>MTDQPLNEHTPLLEQQINKKQESWKDTIPYLRSIFSSNFILLCAGLNDGSVGIIIPQLKEHYGISNSVVSSLFLSSAFGFFSAALFNGYLVHRLGQRGTMYLGGSVIVLAYIVLVQGVAFPVMCLFMPLLGGGYGLLDGAVNVYVANIPMATMNLNICHAVYGLGAMISPLVGTYLMAHHISWRGMYVFLLAMALLDILLIVICFYDVDMEGQGAEKDLPSSPVSDGDPALPGPTTPHHGSSLQRRAILNRMTLLGAAYILTYAGVEVCIGGWGYTYLRDARMGDPIAMGHVISGYWAGLCLGRLVLGWVAGRYGEKPMVSLFTMTAIVLIFLIWLIPVIWVDSLCMLLIGFFIGPMFPCCVTLASKVLPRRMQPTAIGFMAAFGAGGAAFFPFVSGQLAGVIGIQFMPLCWLVCAVIMQGKK</sequence>
<keyword evidence="6 8" id="KW-0472">Membrane</keyword>
<dbReference type="GO" id="GO:0016020">
    <property type="term" value="C:membrane"/>
    <property type="evidence" value="ECO:0007669"/>
    <property type="project" value="TreeGrafter"/>
</dbReference>
<dbReference type="InterPro" id="IPR011701">
    <property type="entry name" value="MFS"/>
</dbReference>
<feature type="transmembrane region" description="Helical" evidence="8">
    <location>
        <begin position="401"/>
        <end position="419"/>
    </location>
</feature>
<evidence type="ECO:0000256" key="5">
    <source>
        <dbReference type="ARBA" id="ARBA00022989"/>
    </source>
</evidence>
<evidence type="ECO:0000256" key="8">
    <source>
        <dbReference type="SAM" id="Phobius"/>
    </source>
</evidence>
<feature type="region of interest" description="Disordered" evidence="7">
    <location>
        <begin position="217"/>
        <end position="243"/>
    </location>
</feature>
<organism evidence="10 11">
    <name type="scientific">Hesseltinella vesiculosa</name>
    <dbReference type="NCBI Taxonomy" id="101127"/>
    <lineage>
        <taxon>Eukaryota</taxon>
        <taxon>Fungi</taxon>
        <taxon>Fungi incertae sedis</taxon>
        <taxon>Mucoromycota</taxon>
        <taxon>Mucoromycotina</taxon>
        <taxon>Mucoromycetes</taxon>
        <taxon>Mucorales</taxon>
        <taxon>Cunninghamellaceae</taxon>
        <taxon>Hesseltinella</taxon>
    </lineage>
</organism>
<feature type="transmembrane region" description="Helical" evidence="8">
    <location>
        <begin position="64"/>
        <end position="86"/>
    </location>
</feature>
<evidence type="ECO:0000259" key="9">
    <source>
        <dbReference type="PROSITE" id="PS50850"/>
    </source>
</evidence>
<evidence type="ECO:0000256" key="4">
    <source>
        <dbReference type="ARBA" id="ARBA00022692"/>
    </source>
</evidence>
<feature type="domain" description="Major facilitator superfamily (MFS) profile" evidence="9">
    <location>
        <begin position="33"/>
        <end position="423"/>
    </location>
</feature>
<feature type="transmembrane region" description="Helical" evidence="8">
    <location>
        <begin position="125"/>
        <end position="145"/>
    </location>
</feature>
<gene>
    <name evidence="10" type="ORF">DM01DRAFT_1238396</name>
</gene>
<feature type="transmembrane region" description="Helical" evidence="8">
    <location>
        <begin position="347"/>
        <end position="365"/>
    </location>
</feature>
<dbReference type="SUPFAM" id="SSF103473">
    <property type="entry name" value="MFS general substrate transporter"/>
    <property type="match status" value="1"/>
</dbReference>